<dbReference type="InterPro" id="IPR005150">
    <property type="entry name" value="Cellulose_synth"/>
</dbReference>
<dbReference type="InterPro" id="IPR009875">
    <property type="entry name" value="PilZ_domain"/>
</dbReference>
<comment type="subcellular location">
    <subcellularLocation>
        <location evidence="1">Cell inner membrane</location>
        <topology evidence="1">Multi-pass membrane protein</topology>
    </subcellularLocation>
</comment>
<feature type="transmembrane region" description="Helical" evidence="11">
    <location>
        <begin position="415"/>
        <end position="435"/>
    </location>
</feature>
<keyword evidence="15" id="KW-1185">Reference proteome</keyword>
<keyword evidence="11" id="KW-0973">c-di-GMP</keyword>
<dbReference type="InterPro" id="IPR050321">
    <property type="entry name" value="Glycosyltr_2/OpgH_subfam"/>
</dbReference>
<dbReference type="Proteomes" id="UP001168613">
    <property type="component" value="Unassembled WGS sequence"/>
</dbReference>
<accession>A0ABT8EET5</accession>
<keyword evidence="7 11" id="KW-0135">Cellulose biosynthesis</keyword>
<comment type="cofactor">
    <cofactor evidence="11">
        <name>Mg(2+)</name>
        <dbReference type="ChEBI" id="CHEBI:18420"/>
    </cofactor>
</comment>
<comment type="catalytic activity">
    <reaction evidence="10 11">
        <text>[(1-&gt;4)-beta-D-glucosyl](n) + UDP-alpha-D-glucose = [(1-&gt;4)-beta-D-glucosyl](n+1) + UDP + H(+)</text>
        <dbReference type="Rhea" id="RHEA:19929"/>
        <dbReference type="Rhea" id="RHEA-COMP:10033"/>
        <dbReference type="Rhea" id="RHEA-COMP:10034"/>
        <dbReference type="ChEBI" id="CHEBI:15378"/>
        <dbReference type="ChEBI" id="CHEBI:18246"/>
        <dbReference type="ChEBI" id="CHEBI:58223"/>
        <dbReference type="ChEBI" id="CHEBI:58885"/>
        <dbReference type="EC" id="2.4.1.12"/>
    </reaction>
</comment>
<evidence type="ECO:0000313" key="15">
    <source>
        <dbReference type="Proteomes" id="UP001168613"/>
    </source>
</evidence>
<dbReference type="InterPro" id="IPR001173">
    <property type="entry name" value="Glyco_trans_2-like"/>
</dbReference>
<feature type="domain" description="PilZ" evidence="13">
    <location>
        <begin position="556"/>
        <end position="652"/>
    </location>
</feature>
<organism evidence="14 15">
    <name type="scientific">Alcaligenes endophyticus</name>
    <dbReference type="NCBI Taxonomy" id="1929088"/>
    <lineage>
        <taxon>Bacteria</taxon>
        <taxon>Pseudomonadati</taxon>
        <taxon>Pseudomonadota</taxon>
        <taxon>Betaproteobacteria</taxon>
        <taxon>Burkholderiales</taxon>
        <taxon>Alcaligenaceae</taxon>
        <taxon>Alcaligenes</taxon>
    </lineage>
</organism>
<dbReference type="Gene3D" id="3.90.550.10">
    <property type="entry name" value="Spore Coat Polysaccharide Biosynthesis Protein SpsA, Chain A"/>
    <property type="match status" value="1"/>
</dbReference>
<keyword evidence="9 11" id="KW-0472">Membrane</keyword>
<dbReference type="CDD" id="cd06421">
    <property type="entry name" value="CESA_CelA_like"/>
    <property type="match status" value="1"/>
</dbReference>
<protein>
    <recommendedName>
        <fullName evidence="11">Cellulose synthase catalytic subunit [UDP-forming]</fullName>
        <ecNumber evidence="11">2.4.1.12</ecNumber>
    </recommendedName>
</protein>
<comment type="caution">
    <text evidence="14">The sequence shown here is derived from an EMBL/GenBank/DDBJ whole genome shotgun (WGS) entry which is preliminary data.</text>
</comment>
<evidence type="ECO:0000256" key="2">
    <source>
        <dbReference type="ARBA" id="ARBA00022475"/>
    </source>
</evidence>
<evidence type="ECO:0000256" key="6">
    <source>
        <dbReference type="ARBA" id="ARBA00022692"/>
    </source>
</evidence>
<evidence type="ECO:0000256" key="10">
    <source>
        <dbReference type="ARBA" id="ARBA00048682"/>
    </source>
</evidence>
<feature type="transmembrane region" description="Helical" evidence="11">
    <location>
        <begin position="57"/>
        <end position="76"/>
    </location>
</feature>
<feature type="transmembrane region" description="Helical" evidence="11">
    <location>
        <begin position="33"/>
        <end position="50"/>
    </location>
</feature>
<feature type="transmembrane region" description="Helical" evidence="11">
    <location>
        <begin position="382"/>
        <end position="409"/>
    </location>
</feature>
<dbReference type="Gene3D" id="2.40.10.220">
    <property type="entry name" value="predicted glycosyltransferase like domains"/>
    <property type="match status" value="1"/>
</dbReference>
<keyword evidence="2 11" id="KW-1003">Cell membrane</keyword>
<dbReference type="PANTHER" id="PTHR43867">
    <property type="entry name" value="CELLULOSE SYNTHASE CATALYTIC SUBUNIT A [UDP-FORMING]"/>
    <property type="match status" value="1"/>
</dbReference>
<feature type="transmembrane region" description="Helical" evidence="11">
    <location>
        <begin position="499"/>
        <end position="520"/>
    </location>
</feature>
<dbReference type="NCBIfam" id="TIGR03030">
    <property type="entry name" value="CelA"/>
    <property type="match status" value="1"/>
</dbReference>
<evidence type="ECO:0000259" key="13">
    <source>
        <dbReference type="Pfam" id="PF07238"/>
    </source>
</evidence>
<dbReference type="Pfam" id="PF00535">
    <property type="entry name" value="Glycos_transf_2"/>
    <property type="match status" value="1"/>
</dbReference>
<dbReference type="InterPro" id="IPR029044">
    <property type="entry name" value="Nucleotide-diphossugar_trans"/>
</dbReference>
<evidence type="ECO:0000256" key="3">
    <source>
        <dbReference type="ARBA" id="ARBA00022519"/>
    </source>
</evidence>
<comment type="pathway">
    <text evidence="11">Glycan metabolism; bacterial cellulose biosynthesis.</text>
</comment>
<dbReference type="PRINTS" id="PR01439">
    <property type="entry name" value="CELLSNTHASEA"/>
</dbReference>
<evidence type="ECO:0000256" key="11">
    <source>
        <dbReference type="RuleBase" id="RU365020"/>
    </source>
</evidence>
<keyword evidence="6 11" id="KW-0812">Transmembrane</keyword>
<evidence type="ECO:0000256" key="5">
    <source>
        <dbReference type="ARBA" id="ARBA00022679"/>
    </source>
</evidence>
<evidence type="ECO:0000256" key="8">
    <source>
        <dbReference type="ARBA" id="ARBA00022989"/>
    </source>
</evidence>
<name>A0ABT8EET5_9BURK</name>
<keyword evidence="8 11" id="KW-1133">Transmembrane helix</keyword>
<evidence type="ECO:0000259" key="12">
    <source>
        <dbReference type="Pfam" id="PF00535"/>
    </source>
</evidence>
<dbReference type="EC" id="2.4.1.12" evidence="11"/>
<dbReference type="InterPro" id="IPR003919">
    <property type="entry name" value="Cell_synth_A"/>
</dbReference>
<feature type="domain" description="Glycosyltransferase 2-like" evidence="12">
    <location>
        <begin position="137"/>
        <end position="304"/>
    </location>
</feature>
<dbReference type="Pfam" id="PF03552">
    <property type="entry name" value="Cellulose_synt"/>
    <property type="match status" value="1"/>
</dbReference>
<dbReference type="EMBL" id="JAJHNU010000001">
    <property type="protein sequence ID" value="MDN4119791.1"/>
    <property type="molecule type" value="Genomic_DNA"/>
</dbReference>
<keyword evidence="5 11" id="KW-0808">Transferase</keyword>
<evidence type="ECO:0000256" key="4">
    <source>
        <dbReference type="ARBA" id="ARBA00022676"/>
    </source>
</evidence>
<dbReference type="SUPFAM" id="SSF141371">
    <property type="entry name" value="PilZ domain-like"/>
    <property type="match status" value="1"/>
</dbReference>
<feature type="transmembrane region" description="Helical" evidence="11">
    <location>
        <begin position="91"/>
        <end position="112"/>
    </location>
</feature>
<evidence type="ECO:0000256" key="1">
    <source>
        <dbReference type="ARBA" id="ARBA00004429"/>
    </source>
</evidence>
<feature type="transmembrane region" description="Helical" evidence="11">
    <location>
        <begin position="526"/>
        <end position="552"/>
    </location>
</feature>
<gene>
    <name evidence="14" type="primary">bcsA</name>
    <name evidence="14" type="ORF">LMS43_00660</name>
</gene>
<keyword evidence="4 11" id="KW-0328">Glycosyltransferase</keyword>
<sequence length="709" mass="79520">MPEWRLGPWLTRLLVAVGIVLCAMVVFTPFELYAQLGFAFTTFLAAYVINRFTTGRLATLILIGISIVTSLRYLYWRLTSTLGFETNVDALFGYGLLAAELYTILVLLLSYFQSAWPLKRKPVPLPDDVDLWPSVDIFIPTYNEPLDVVSQTALTALAHDWPAHRFNIYVLDDGNRPEFKAFCEQAGVGYITRDNNRHAKAGNINEALKVTNGEYVAIFDCDHVPTRSFLQIVMGWFLLDPKLAMLQTPHVFFSPDPLEQNLEVFKKVPNEGKLFYGLTQDGNDLWNATFFCGSCAVLRRSALLDVGGVAVESVTEDALTALKMNRKGYNTAYLAIPLAAGLATESLSRHVGQRIRWARGMAQIFRSHNPLIGKGLSLAQRLCYASAALHFFYGLPRLVFLTAPLAYLFFGAHVFNASALLIMAYAVPHIVHALLTNSRMQGKYRHTFWNEVYETVLAWYIMLPTLATLVSPNKARFNVTQKGGVIEQDYFDWELSRPYIALLSLNIIGFIVGFVSLVFYADSWALMWTLIMNLGWTLHNIVISSASLAVAGERKQIRQAPRVVSNLVATIQTQGGYRFACETTDFSQFGLGVRTTGQLPLRVGEQVWVSVFRNEEEAMFPARVVFVGDNKLGMQFDELSIAQQAELAKVTFARADTWALFWADGEKDSAWVAMKSIGHISLQGFKVLGREANQFVRSRFARLFASTTK</sequence>
<keyword evidence="3 11" id="KW-0997">Cell inner membrane</keyword>
<evidence type="ECO:0000256" key="7">
    <source>
        <dbReference type="ARBA" id="ARBA00022916"/>
    </source>
</evidence>
<comment type="function">
    <text evidence="11">Catalytic subunit of cellulose synthase. It polymerizes uridine 5'-diphosphate glucose to cellulose.</text>
</comment>
<feature type="transmembrane region" description="Helical" evidence="11">
    <location>
        <begin position="9"/>
        <end position="27"/>
    </location>
</feature>
<proteinExistence type="predicted"/>
<reference evidence="14" key="1">
    <citation type="submission" date="2021-11" db="EMBL/GenBank/DDBJ databases">
        <title>Draft genome sequence of Alcaligenes endophyticus type strain CCUG 75668T.</title>
        <authorList>
            <person name="Salva-Serra F."/>
            <person name="Duran R.E."/>
            <person name="Seeger M."/>
            <person name="Moore E.R.B."/>
            <person name="Jaen-Luchoro D."/>
        </authorList>
    </citation>
    <scope>NUCLEOTIDE SEQUENCE</scope>
    <source>
        <strain evidence="14">CCUG 75668</strain>
    </source>
</reference>
<evidence type="ECO:0000256" key="9">
    <source>
        <dbReference type="ARBA" id="ARBA00023136"/>
    </source>
</evidence>
<evidence type="ECO:0000313" key="14">
    <source>
        <dbReference type="EMBL" id="MDN4119791.1"/>
    </source>
</evidence>
<dbReference type="SUPFAM" id="SSF53448">
    <property type="entry name" value="Nucleotide-diphospho-sugar transferases"/>
    <property type="match status" value="1"/>
</dbReference>
<dbReference type="Pfam" id="PF07238">
    <property type="entry name" value="PilZ"/>
    <property type="match status" value="1"/>
</dbReference>
<dbReference type="PANTHER" id="PTHR43867:SF2">
    <property type="entry name" value="CELLULOSE SYNTHASE CATALYTIC SUBUNIT A [UDP-FORMING]"/>
    <property type="match status" value="1"/>
</dbReference>